<dbReference type="Ensembl" id="ENSPRET00000020620.1">
    <property type="protein sequence ID" value="ENSPREP00000020406.1"/>
    <property type="gene ID" value="ENSPREG00000013811.1"/>
</dbReference>
<reference evidence="1" key="3">
    <citation type="submission" date="2025-09" db="UniProtKB">
        <authorList>
            <consortium name="Ensembl"/>
        </authorList>
    </citation>
    <scope>IDENTIFICATION</scope>
    <source>
        <strain evidence="1">Guanapo</strain>
    </source>
</reference>
<dbReference type="Gene3D" id="3.40.50.450">
    <property type="match status" value="1"/>
</dbReference>
<dbReference type="SUPFAM" id="SSF52309">
    <property type="entry name" value="N-(deoxy)ribosyltransferase-like"/>
    <property type="match status" value="1"/>
</dbReference>
<reference evidence="1" key="2">
    <citation type="submission" date="2025-08" db="UniProtKB">
        <authorList>
            <consortium name="Ensembl"/>
        </authorList>
    </citation>
    <scope>IDENTIFICATION</scope>
    <source>
        <strain evidence="1">Guanapo</strain>
    </source>
</reference>
<dbReference type="PANTHER" id="PTHR15364">
    <property type="entry name" value="2'-DEOXYNUCLEOSIDE 5'-PHOSPHATE N-HYDROLASE 1"/>
    <property type="match status" value="1"/>
</dbReference>
<organism evidence="1 2">
    <name type="scientific">Poecilia reticulata</name>
    <name type="common">Guppy</name>
    <name type="synonym">Acanthophacelus reticulatus</name>
    <dbReference type="NCBI Taxonomy" id="8081"/>
    <lineage>
        <taxon>Eukaryota</taxon>
        <taxon>Metazoa</taxon>
        <taxon>Chordata</taxon>
        <taxon>Craniata</taxon>
        <taxon>Vertebrata</taxon>
        <taxon>Euteleostomi</taxon>
        <taxon>Actinopterygii</taxon>
        <taxon>Neopterygii</taxon>
        <taxon>Teleostei</taxon>
        <taxon>Neoteleostei</taxon>
        <taxon>Acanthomorphata</taxon>
        <taxon>Ovalentaria</taxon>
        <taxon>Atherinomorphae</taxon>
        <taxon>Cyprinodontiformes</taxon>
        <taxon>Poeciliidae</taxon>
        <taxon>Poeciliinae</taxon>
        <taxon>Poecilia</taxon>
    </lineage>
</organism>
<dbReference type="AlphaFoldDB" id="A0A3P9PES6"/>
<sequence length="137" mass="15559">MTILYIYIYISPSIIGGRKEIKRHEKQHDHYNKKYHLQCICKKFNSGKVNNKQIRNNNPGLVVAEVTQPSLGVGYELGRAADMKEKKVLCLFRPSSGRALSAMIRGAADGRRLQVVDYSEDQLEAVLDRFFSSLQSV</sequence>
<dbReference type="GeneTree" id="ENSGT00390000001216"/>
<dbReference type="Proteomes" id="UP000242638">
    <property type="component" value="Unassembled WGS sequence"/>
</dbReference>
<evidence type="ECO:0000313" key="1">
    <source>
        <dbReference type="Ensembl" id="ENSPREP00000020406.1"/>
    </source>
</evidence>
<dbReference type="STRING" id="8081.ENSPREP00000020406"/>
<dbReference type="GO" id="GO:0005634">
    <property type="term" value="C:nucleus"/>
    <property type="evidence" value="ECO:0007669"/>
    <property type="project" value="TreeGrafter"/>
</dbReference>
<dbReference type="PANTHER" id="PTHR15364:SF0">
    <property type="entry name" value="2'-DEOXYNUCLEOSIDE 5'-PHOSPHATE N-HYDROLASE 1"/>
    <property type="match status" value="1"/>
</dbReference>
<reference evidence="2" key="1">
    <citation type="submission" date="2013-11" db="EMBL/GenBank/DDBJ databases">
        <title>The genomic landscape of the Guanapo guppy.</title>
        <authorList>
            <person name="Kuenstner A."/>
            <person name="Dreyer C."/>
        </authorList>
    </citation>
    <scope>NUCLEOTIDE SEQUENCE</scope>
    <source>
        <strain evidence="2">Guanapo</strain>
    </source>
</reference>
<proteinExistence type="predicted"/>
<keyword evidence="2" id="KW-1185">Reference proteome</keyword>
<accession>A0A3P9PES6</accession>
<name>A0A3P9PES6_POERE</name>
<protein>
    <submittedName>
        <fullName evidence="1">Uncharacterized protein</fullName>
    </submittedName>
</protein>
<evidence type="ECO:0000313" key="2">
    <source>
        <dbReference type="Proteomes" id="UP000242638"/>
    </source>
</evidence>
<dbReference type="InterPro" id="IPR051239">
    <property type="entry name" value="2'-dNMP_N-hydrolase"/>
</dbReference>
<dbReference type="GO" id="GO:0070694">
    <property type="term" value="F:5-hydroxymethyl-dUMP N-hydrolase activity"/>
    <property type="evidence" value="ECO:0007669"/>
    <property type="project" value="TreeGrafter"/>
</dbReference>
<dbReference type="GO" id="GO:0009159">
    <property type="term" value="P:deoxyribonucleoside monophosphate catabolic process"/>
    <property type="evidence" value="ECO:0007669"/>
    <property type="project" value="TreeGrafter"/>
</dbReference>